<dbReference type="Pfam" id="PF01597">
    <property type="entry name" value="GCV_H"/>
    <property type="match status" value="1"/>
</dbReference>
<dbReference type="InterPro" id="IPR017453">
    <property type="entry name" value="GCV_H_sub"/>
</dbReference>
<organism evidence="6 7">
    <name type="scientific">Falsibacillus pallidus</name>
    <dbReference type="NCBI Taxonomy" id="493781"/>
    <lineage>
        <taxon>Bacteria</taxon>
        <taxon>Bacillati</taxon>
        <taxon>Bacillota</taxon>
        <taxon>Bacilli</taxon>
        <taxon>Bacillales</taxon>
        <taxon>Bacillaceae</taxon>
        <taxon>Falsibacillus</taxon>
    </lineage>
</organism>
<dbReference type="AlphaFoldDB" id="A0A370GDW4"/>
<evidence type="ECO:0000259" key="5">
    <source>
        <dbReference type="PROSITE" id="PS50968"/>
    </source>
</evidence>
<keyword evidence="2 3" id="KW-0450">Lipoyl</keyword>
<gene>
    <name evidence="3" type="primary">gcvH</name>
    <name evidence="6" type="ORF">DFR59_10880</name>
</gene>
<comment type="caution">
    <text evidence="6">The sequence shown here is derived from an EMBL/GenBank/DDBJ whole genome shotgun (WGS) entry which is preliminary data.</text>
</comment>
<dbReference type="GO" id="GO:0005829">
    <property type="term" value="C:cytosol"/>
    <property type="evidence" value="ECO:0007669"/>
    <property type="project" value="TreeGrafter"/>
</dbReference>
<comment type="function">
    <text evidence="3">The glycine cleavage system catalyzes the degradation of glycine. The H protein shuttles the methylamine group of glycine from the P protein to the T protein.</text>
</comment>
<evidence type="ECO:0000256" key="1">
    <source>
        <dbReference type="ARBA" id="ARBA00009249"/>
    </source>
</evidence>
<sequence length="127" mass="14216">MSTPKELKYSEEHEWVKSEDGKVRVGITHFAQSELGDIVFVELPEVGDEVKADEPFGSVESVKTVSELYAPVSGKVVAVNEELSDSPEFVNESPYEKAWMIVVEPSDESELDQLMTAEQYDEMINEA</sequence>
<dbReference type="Gene3D" id="2.40.50.100">
    <property type="match status" value="1"/>
</dbReference>
<dbReference type="GO" id="GO:0009249">
    <property type="term" value="P:protein lipoylation"/>
    <property type="evidence" value="ECO:0007669"/>
    <property type="project" value="UniProtKB-UniRule"/>
</dbReference>
<dbReference type="SUPFAM" id="SSF51230">
    <property type="entry name" value="Single hybrid motif"/>
    <property type="match status" value="1"/>
</dbReference>
<evidence type="ECO:0000256" key="3">
    <source>
        <dbReference type="HAMAP-Rule" id="MF_00272"/>
    </source>
</evidence>
<accession>A0A370GDW4</accession>
<dbReference type="GO" id="GO:0019464">
    <property type="term" value="P:glycine decarboxylation via glycine cleavage system"/>
    <property type="evidence" value="ECO:0007669"/>
    <property type="project" value="UniProtKB-UniRule"/>
</dbReference>
<comment type="cofactor">
    <cofactor evidence="3">
        <name>(R)-lipoate</name>
        <dbReference type="ChEBI" id="CHEBI:83088"/>
    </cofactor>
    <text evidence="3">Binds 1 lipoyl cofactor covalently.</text>
</comment>
<comment type="subunit">
    <text evidence="3">The glycine cleavage system is composed of four proteins: P, T, L and H.</text>
</comment>
<comment type="similarity">
    <text evidence="1 3">Belongs to the GcvH family.</text>
</comment>
<dbReference type="InterPro" id="IPR002930">
    <property type="entry name" value="GCV_H"/>
</dbReference>
<dbReference type="FunFam" id="2.40.50.100:FF:000011">
    <property type="entry name" value="Glycine cleavage system H protein"/>
    <property type="match status" value="1"/>
</dbReference>
<dbReference type="InterPro" id="IPR003016">
    <property type="entry name" value="2-oxoA_DH_lipoyl-BS"/>
</dbReference>
<dbReference type="EMBL" id="QQAY01000008">
    <property type="protein sequence ID" value="RDI41430.1"/>
    <property type="molecule type" value="Genomic_DNA"/>
</dbReference>
<dbReference type="NCBIfam" id="TIGR00527">
    <property type="entry name" value="gcvH"/>
    <property type="match status" value="1"/>
</dbReference>
<dbReference type="RefSeq" id="WP_114746091.1">
    <property type="nucleotide sequence ID" value="NZ_CP158866.1"/>
</dbReference>
<evidence type="ECO:0000256" key="4">
    <source>
        <dbReference type="PIRSR" id="PIRSR617453-50"/>
    </source>
</evidence>
<dbReference type="PANTHER" id="PTHR11715:SF3">
    <property type="entry name" value="GLYCINE CLEAVAGE SYSTEM H PROTEIN-RELATED"/>
    <property type="match status" value="1"/>
</dbReference>
<dbReference type="NCBIfam" id="NF002270">
    <property type="entry name" value="PRK01202.1"/>
    <property type="match status" value="1"/>
</dbReference>
<feature type="modified residue" description="N6-lipoyllysine" evidence="3 4">
    <location>
        <position position="63"/>
    </location>
</feature>
<keyword evidence="7" id="KW-1185">Reference proteome</keyword>
<dbReference type="PROSITE" id="PS50968">
    <property type="entry name" value="BIOTINYL_LIPOYL"/>
    <property type="match status" value="1"/>
</dbReference>
<dbReference type="HAMAP" id="MF_00272">
    <property type="entry name" value="GcvH"/>
    <property type="match status" value="1"/>
</dbReference>
<dbReference type="InterPro" id="IPR033753">
    <property type="entry name" value="GCV_H/Fam206"/>
</dbReference>
<dbReference type="CDD" id="cd06848">
    <property type="entry name" value="GCS_H"/>
    <property type="match status" value="1"/>
</dbReference>
<comment type="function">
    <text evidence="3">Is also involved in protein lipoylation via its role as an octanoyl/lipoyl carrier protein intermediate.</text>
</comment>
<proteinExistence type="inferred from homology"/>
<name>A0A370GDW4_9BACI</name>
<dbReference type="PANTHER" id="PTHR11715">
    <property type="entry name" value="GLYCINE CLEAVAGE SYSTEM H PROTEIN"/>
    <property type="match status" value="1"/>
</dbReference>
<protein>
    <recommendedName>
        <fullName evidence="3">Glycine cleavage system H protein</fullName>
    </recommendedName>
    <alternativeName>
        <fullName evidence="3">Octanoyl/lipoyl carrier protein</fullName>
    </alternativeName>
</protein>
<dbReference type="InterPro" id="IPR011053">
    <property type="entry name" value="Single_hybrid_motif"/>
</dbReference>
<reference evidence="6 7" key="1">
    <citation type="submission" date="2018-07" db="EMBL/GenBank/DDBJ databases">
        <title>Genomic Encyclopedia of Type Strains, Phase IV (KMG-IV): sequencing the most valuable type-strain genomes for metagenomic binning, comparative biology and taxonomic classification.</title>
        <authorList>
            <person name="Goeker M."/>
        </authorList>
    </citation>
    <scope>NUCLEOTIDE SEQUENCE [LARGE SCALE GENOMIC DNA]</scope>
    <source>
        <strain evidence="6 7">DSM 25281</strain>
    </source>
</reference>
<evidence type="ECO:0000256" key="2">
    <source>
        <dbReference type="ARBA" id="ARBA00022823"/>
    </source>
</evidence>
<dbReference type="Proteomes" id="UP000255326">
    <property type="component" value="Unassembled WGS sequence"/>
</dbReference>
<dbReference type="PROSITE" id="PS00189">
    <property type="entry name" value="LIPOYL"/>
    <property type="match status" value="1"/>
</dbReference>
<feature type="domain" description="Lipoyl-binding" evidence="5">
    <location>
        <begin position="22"/>
        <end position="104"/>
    </location>
</feature>
<evidence type="ECO:0000313" key="6">
    <source>
        <dbReference type="EMBL" id="RDI41430.1"/>
    </source>
</evidence>
<dbReference type="GO" id="GO:0005960">
    <property type="term" value="C:glycine cleavage complex"/>
    <property type="evidence" value="ECO:0007669"/>
    <property type="project" value="InterPro"/>
</dbReference>
<evidence type="ECO:0000313" key="7">
    <source>
        <dbReference type="Proteomes" id="UP000255326"/>
    </source>
</evidence>
<dbReference type="InterPro" id="IPR000089">
    <property type="entry name" value="Biotin_lipoyl"/>
</dbReference>
<dbReference type="OrthoDB" id="9796712at2"/>